<dbReference type="OrthoDB" id="10067389at2759"/>
<evidence type="ECO:0000256" key="1">
    <source>
        <dbReference type="ARBA" id="ARBA00004173"/>
    </source>
</evidence>
<dbReference type="Pfam" id="PF08511">
    <property type="entry name" value="COQ9"/>
    <property type="match status" value="1"/>
</dbReference>
<dbReference type="PANTHER" id="PTHR21427">
    <property type="entry name" value="UBIQUINONE BIOSYNTHESIS PROTEIN COQ9, MITOCHONDRIAL"/>
    <property type="match status" value="1"/>
</dbReference>
<keyword evidence="7 8" id="KW-0496">Mitochondrion</keyword>
<keyword evidence="4 8" id="KW-0831">Ubiquinone biosynthesis</keyword>
<evidence type="ECO:0000259" key="11">
    <source>
        <dbReference type="Pfam" id="PF21392"/>
    </source>
</evidence>
<comment type="pathway">
    <text evidence="2 8">Cofactor biosynthesis; ubiquinone biosynthesis.</text>
</comment>
<dbReference type="AlphaFoldDB" id="A0A1W0X7R9"/>
<keyword evidence="12" id="KW-0830">Ubiquinone</keyword>
<protein>
    <recommendedName>
        <fullName evidence="8">Ubiquinone biosynthesis protein</fullName>
    </recommendedName>
</protein>
<feature type="domain" description="Ubiquinone biosynthesis protein COQ9 HTH" evidence="11">
    <location>
        <begin position="692"/>
        <end position="719"/>
    </location>
</feature>
<dbReference type="InterPro" id="IPR013718">
    <property type="entry name" value="COQ9_C"/>
</dbReference>
<dbReference type="PANTHER" id="PTHR21427:SF19">
    <property type="entry name" value="UBIQUINONE BIOSYNTHESIS PROTEIN COQ9, MITOCHONDRIAL"/>
    <property type="match status" value="1"/>
</dbReference>
<evidence type="ECO:0000256" key="8">
    <source>
        <dbReference type="RuleBase" id="RU366063"/>
    </source>
</evidence>
<reference evidence="13" key="1">
    <citation type="submission" date="2017-01" db="EMBL/GenBank/DDBJ databases">
        <title>Comparative genomics of anhydrobiosis in the tardigrade Hypsibius dujardini.</title>
        <authorList>
            <person name="Yoshida Y."/>
            <person name="Koutsovoulos G."/>
            <person name="Laetsch D."/>
            <person name="Stevens L."/>
            <person name="Kumar S."/>
            <person name="Horikawa D."/>
            <person name="Ishino K."/>
            <person name="Komine S."/>
            <person name="Tomita M."/>
            <person name="Blaxter M."/>
            <person name="Arakawa K."/>
        </authorList>
    </citation>
    <scope>NUCLEOTIDE SEQUENCE [LARGE SCALE GENOMIC DNA]</scope>
    <source>
        <strain evidence="13">Z151</strain>
    </source>
</reference>
<comment type="similarity">
    <text evidence="3 8">Belongs to the COQ9 family.</text>
</comment>
<dbReference type="Pfam" id="PF21392">
    <property type="entry name" value="COQ9_N"/>
    <property type="match status" value="1"/>
</dbReference>
<dbReference type="InterPro" id="IPR012762">
    <property type="entry name" value="Ubiq_biosynth_COQ9"/>
</dbReference>
<keyword evidence="13" id="KW-1185">Reference proteome</keyword>
<organism evidence="12 13">
    <name type="scientific">Hypsibius exemplaris</name>
    <name type="common">Freshwater tardigrade</name>
    <dbReference type="NCBI Taxonomy" id="2072580"/>
    <lineage>
        <taxon>Eukaryota</taxon>
        <taxon>Metazoa</taxon>
        <taxon>Ecdysozoa</taxon>
        <taxon>Tardigrada</taxon>
        <taxon>Eutardigrada</taxon>
        <taxon>Parachela</taxon>
        <taxon>Hypsibioidea</taxon>
        <taxon>Hypsibiidae</taxon>
        <taxon>Hypsibius</taxon>
    </lineage>
</organism>
<evidence type="ECO:0000259" key="10">
    <source>
        <dbReference type="Pfam" id="PF08511"/>
    </source>
</evidence>
<feature type="region of interest" description="Disordered" evidence="9">
    <location>
        <begin position="1"/>
        <end position="24"/>
    </location>
</feature>
<name>A0A1W0X7R9_HYPEX</name>
<proteinExistence type="inferred from homology"/>
<feature type="region of interest" description="Disordered" evidence="9">
    <location>
        <begin position="653"/>
        <end position="684"/>
    </location>
</feature>
<feature type="compositionally biased region" description="Low complexity" evidence="9">
    <location>
        <begin position="654"/>
        <end position="679"/>
    </location>
</feature>
<keyword evidence="5" id="KW-0809">Transit peptide</keyword>
<evidence type="ECO:0000313" key="12">
    <source>
        <dbReference type="EMBL" id="OQV23543.1"/>
    </source>
</evidence>
<evidence type="ECO:0000256" key="2">
    <source>
        <dbReference type="ARBA" id="ARBA00004749"/>
    </source>
</evidence>
<gene>
    <name evidence="12" type="ORF">BV898_02660</name>
</gene>
<comment type="caution">
    <text evidence="12">The sequence shown here is derived from an EMBL/GenBank/DDBJ whole genome shotgun (WGS) entry which is preliminary data.</text>
</comment>
<evidence type="ECO:0000256" key="5">
    <source>
        <dbReference type="ARBA" id="ARBA00022946"/>
    </source>
</evidence>
<dbReference type="Proteomes" id="UP000192578">
    <property type="component" value="Unassembled WGS sequence"/>
</dbReference>
<dbReference type="Gene3D" id="1.10.357.10">
    <property type="entry name" value="Tetracycline Repressor, domain 2"/>
    <property type="match status" value="1"/>
</dbReference>
<dbReference type="GO" id="GO:0005743">
    <property type="term" value="C:mitochondrial inner membrane"/>
    <property type="evidence" value="ECO:0007669"/>
    <property type="project" value="TreeGrafter"/>
</dbReference>
<dbReference type="NCBIfam" id="TIGR02396">
    <property type="entry name" value="diverge_rpsU"/>
    <property type="match status" value="1"/>
</dbReference>
<evidence type="ECO:0000256" key="9">
    <source>
        <dbReference type="SAM" id="MobiDB-lite"/>
    </source>
</evidence>
<evidence type="ECO:0000256" key="7">
    <source>
        <dbReference type="ARBA" id="ARBA00023128"/>
    </source>
</evidence>
<dbReference type="GO" id="GO:0006744">
    <property type="term" value="P:ubiquinone biosynthetic process"/>
    <property type="evidence" value="ECO:0007669"/>
    <property type="project" value="UniProtKB-UniRule"/>
</dbReference>
<comment type="subcellular location">
    <subcellularLocation>
        <location evidence="1 8">Mitochondrion</location>
    </subcellularLocation>
</comment>
<evidence type="ECO:0000313" key="13">
    <source>
        <dbReference type="Proteomes" id="UP000192578"/>
    </source>
</evidence>
<feature type="compositionally biased region" description="Acidic residues" evidence="9">
    <location>
        <begin position="1"/>
        <end position="12"/>
    </location>
</feature>
<evidence type="ECO:0000256" key="3">
    <source>
        <dbReference type="ARBA" id="ARBA00010766"/>
    </source>
</evidence>
<keyword evidence="6 8" id="KW-0446">Lipid-binding</keyword>
<evidence type="ECO:0000256" key="4">
    <source>
        <dbReference type="ARBA" id="ARBA00022688"/>
    </source>
</evidence>
<dbReference type="UniPathway" id="UPA00232"/>
<dbReference type="GO" id="GO:0008289">
    <property type="term" value="F:lipid binding"/>
    <property type="evidence" value="ECO:0007669"/>
    <property type="project" value="UniProtKB-UniRule"/>
</dbReference>
<comment type="function">
    <text evidence="8">Membrane-associated protein that warps the membrane surface to access and bind aromatic isoprenes with high specificity, including ubiquinone (CoQ) isoprene intermediates and presents them directly to Coq7, therefore facilitating the Coq7-mediated hydroxylase step. Participates in the biosynthesis of coenzyme Q, also named ubiquinone, an essential lipid-soluble electron transporter for aerobic cellular respiration.</text>
</comment>
<sequence length="914" mass="102032">MSEIDSVEEAPWDEPVRHDSDWEDVSDGDFEVEGDFADLPPLPADGVSSSTWHKQVIAAVAEKSASQLDTLLENAVSERICILNYAEEMIEAVGTAICQGDLSTDFKSSLEMLMFLIVEHGSAAELMICFIAFFHRDVVHDAELEFFLPNMQGTLMRLQRFRLYWLSSVLSQLDFYAANSELSEELLNGESVLRYDKLVHMQNLVCDFAQSFVEDVRITRSAFTIPPEKHFTLPQTLAKHRECLARALLHLLAAPLGAMPVSYAAGFTTSQRIVHLLGKVLPDFSVLLRWYEADHRPTDSEISSTTDETKIPISTDSIARLAFLVRCCDVMPNCFPTPLTAEYYLLAVIIPCSECHGRHELSQHLAFCNAMLDEITDGSLVEPIAAVEPVMAHIVRDLLGQAVQLPSEKSRKRIYLTVHRFFDKMSAEFFHRAVRTVWNTEESRQFPTILEVLVMAVKKRMTDHLQSPDTVRDPLQRSWYLDLFKGFLRMTEYHALADWAGLVTCVLGVFSVALGLDRTDVTGVHGILDAVEAYAAFWRNAVAENVREVQEELWKRKELERSRLPPLEGKTTTAAAMDVPVEKAADYADLSLNYTNILTLALDTLAGQIDRARAAFWATNSPPTGTTASRDSLYAESDSLTAKFKNIKHERLDSSASGSDSSSSSGSSDWDSSDSSTDTADSDGKPVDLARVKANICSAALHHVKTLGWTRDALVAGAKASGYPSVLHGLFSNGGLDLIVHCYDDFNLAFRHQLTTAERSGTIPSDLSVRERITYGIKTRLEYNKPFLSPESDAWKSAVAELMLPQNTLTGARLVGHVVDDIWYWTGDRTIGSDWYAKRAALAAVYQATELVMLTDTDPFDRTWEFLERRMDDFMQLHNAASMLHKTADQLLPFLQAATITVANLTGLNQRRTQ</sequence>
<feature type="domain" description="COQ9 C-terminal" evidence="10">
    <location>
        <begin position="811"/>
        <end position="877"/>
    </location>
</feature>
<dbReference type="EMBL" id="MTYJ01000011">
    <property type="protein sequence ID" value="OQV23543.1"/>
    <property type="molecule type" value="Genomic_DNA"/>
</dbReference>
<evidence type="ECO:0000256" key="6">
    <source>
        <dbReference type="ARBA" id="ARBA00023121"/>
    </source>
</evidence>
<dbReference type="InterPro" id="IPR048674">
    <property type="entry name" value="COQ9_HTH"/>
</dbReference>
<accession>A0A1W0X7R9</accession>